<dbReference type="SUPFAM" id="SSF50475">
    <property type="entry name" value="FMN-binding split barrel"/>
    <property type="match status" value="1"/>
</dbReference>
<dbReference type="EMBL" id="BSQG01000005">
    <property type="protein sequence ID" value="GLU48784.1"/>
    <property type="molecule type" value="Genomic_DNA"/>
</dbReference>
<dbReference type="RefSeq" id="WP_285760262.1">
    <property type="nucleotide sequence ID" value="NZ_BSQG01000005.1"/>
</dbReference>
<feature type="domain" description="Flavin reductase like" evidence="5">
    <location>
        <begin position="21"/>
        <end position="162"/>
    </location>
</feature>
<comment type="caution">
    <text evidence="6">The sequence shown here is derived from an EMBL/GenBank/DDBJ whole genome shotgun (WGS) entry which is preliminary data.</text>
</comment>
<evidence type="ECO:0000256" key="2">
    <source>
        <dbReference type="ARBA" id="ARBA00022630"/>
    </source>
</evidence>
<protein>
    <submittedName>
        <fullName evidence="6">Flavin reductase</fullName>
    </submittedName>
</protein>
<dbReference type="InterPro" id="IPR012349">
    <property type="entry name" value="Split_barrel_FMN-bd"/>
</dbReference>
<evidence type="ECO:0000256" key="4">
    <source>
        <dbReference type="ARBA" id="ARBA00038054"/>
    </source>
</evidence>
<dbReference type="AlphaFoldDB" id="A0A9W6UJF8"/>
<dbReference type="Gene3D" id="2.30.110.10">
    <property type="entry name" value="Electron Transport, Fmn-binding Protein, Chain A"/>
    <property type="match status" value="1"/>
</dbReference>
<dbReference type="PANTHER" id="PTHR33798:SF5">
    <property type="entry name" value="FLAVIN REDUCTASE LIKE DOMAIN-CONTAINING PROTEIN"/>
    <property type="match status" value="1"/>
</dbReference>
<dbReference type="Pfam" id="PF01613">
    <property type="entry name" value="Flavin_Reduct"/>
    <property type="match status" value="1"/>
</dbReference>
<evidence type="ECO:0000256" key="1">
    <source>
        <dbReference type="ARBA" id="ARBA00001917"/>
    </source>
</evidence>
<keyword evidence="2" id="KW-0285">Flavoprotein</keyword>
<dbReference type="GO" id="GO:0016646">
    <property type="term" value="F:oxidoreductase activity, acting on the CH-NH group of donors, NAD or NADP as acceptor"/>
    <property type="evidence" value="ECO:0007669"/>
    <property type="project" value="UniProtKB-ARBA"/>
</dbReference>
<dbReference type="SMART" id="SM00903">
    <property type="entry name" value="Flavin_Reduct"/>
    <property type="match status" value="1"/>
</dbReference>
<dbReference type="GO" id="GO:0010181">
    <property type="term" value="F:FMN binding"/>
    <property type="evidence" value="ECO:0007669"/>
    <property type="project" value="InterPro"/>
</dbReference>
<dbReference type="Proteomes" id="UP001165092">
    <property type="component" value="Unassembled WGS sequence"/>
</dbReference>
<dbReference type="PANTHER" id="PTHR33798">
    <property type="entry name" value="FLAVOPROTEIN OXYGENASE"/>
    <property type="match status" value="1"/>
</dbReference>
<comment type="similarity">
    <text evidence="4">Belongs to the flavoredoxin family.</text>
</comment>
<organism evidence="6 7">
    <name type="scientific">Nocardiopsis ansamitocini</name>
    <dbReference type="NCBI Taxonomy" id="1670832"/>
    <lineage>
        <taxon>Bacteria</taxon>
        <taxon>Bacillati</taxon>
        <taxon>Actinomycetota</taxon>
        <taxon>Actinomycetes</taxon>
        <taxon>Streptosporangiales</taxon>
        <taxon>Nocardiopsidaceae</taxon>
        <taxon>Nocardiopsis</taxon>
    </lineage>
</organism>
<reference evidence="6" key="1">
    <citation type="submission" date="2023-02" db="EMBL/GenBank/DDBJ databases">
        <title>Nocardiopsis ansamitocini NBRC 112285.</title>
        <authorList>
            <person name="Ichikawa N."/>
            <person name="Sato H."/>
            <person name="Tonouchi N."/>
        </authorList>
    </citation>
    <scope>NUCLEOTIDE SEQUENCE</scope>
    <source>
        <strain evidence="6">NBRC 112285</strain>
    </source>
</reference>
<evidence type="ECO:0000313" key="6">
    <source>
        <dbReference type="EMBL" id="GLU48784.1"/>
    </source>
</evidence>
<comment type="cofactor">
    <cofactor evidence="1">
        <name>FMN</name>
        <dbReference type="ChEBI" id="CHEBI:58210"/>
    </cofactor>
</comment>
<proteinExistence type="inferred from homology"/>
<accession>A0A9W6UJF8</accession>
<evidence type="ECO:0000259" key="5">
    <source>
        <dbReference type="SMART" id="SM00903"/>
    </source>
</evidence>
<evidence type="ECO:0000313" key="7">
    <source>
        <dbReference type="Proteomes" id="UP001165092"/>
    </source>
</evidence>
<keyword evidence="7" id="KW-1185">Reference proteome</keyword>
<gene>
    <name evidence="6" type="ORF">Nans01_31350</name>
</gene>
<sequence length="203" mass="21880">MRTELTPDDLPGRAFYRLLTSVVVPRPIAWISTTSASGVDNLAPHSFFTIASTAPAIVQFSSSGHKDTLRNVEETGEFVVNLAPQELQRQVNESAVDFPPDISEFDAVGIKREASRAVRPPRVAASPVALECRLHSTVALGGTTVVFGEVVHAAVADSAMVDGHPDVALLHPLSRLGRNEWATVGEVSRVDRISYTDWPDGAR</sequence>
<keyword evidence="3" id="KW-0288">FMN</keyword>
<name>A0A9W6UJF8_9ACTN</name>
<dbReference type="InterPro" id="IPR002563">
    <property type="entry name" value="Flavin_Rdtase-like_dom"/>
</dbReference>
<evidence type="ECO:0000256" key="3">
    <source>
        <dbReference type="ARBA" id="ARBA00022643"/>
    </source>
</evidence>